<dbReference type="EMBL" id="BARU01008170">
    <property type="protein sequence ID" value="GAH37720.1"/>
    <property type="molecule type" value="Genomic_DNA"/>
</dbReference>
<evidence type="ECO:0000313" key="1">
    <source>
        <dbReference type="EMBL" id="GAH37720.1"/>
    </source>
</evidence>
<sequence>MVEYSESLVVKDMITTIPVTVVVECVDVPKTLFLEPFTGIYVHSIVGEYDIKNRKDLDKALKVNNDTS</sequence>
<protein>
    <submittedName>
        <fullName evidence="1">Uncharacterized protein</fullName>
    </submittedName>
</protein>
<name>X1FYT6_9ZZZZ</name>
<proteinExistence type="predicted"/>
<gene>
    <name evidence="1" type="ORF">S03H2_16033</name>
</gene>
<dbReference type="AlphaFoldDB" id="X1FYT6"/>
<organism evidence="1">
    <name type="scientific">marine sediment metagenome</name>
    <dbReference type="NCBI Taxonomy" id="412755"/>
    <lineage>
        <taxon>unclassified sequences</taxon>
        <taxon>metagenomes</taxon>
        <taxon>ecological metagenomes</taxon>
    </lineage>
</organism>
<reference evidence="1" key="1">
    <citation type="journal article" date="2014" name="Front. Microbiol.">
        <title>High frequency of phylogenetically diverse reductive dehalogenase-homologous genes in deep subseafloor sedimentary metagenomes.</title>
        <authorList>
            <person name="Kawai M."/>
            <person name="Futagami T."/>
            <person name="Toyoda A."/>
            <person name="Takaki Y."/>
            <person name="Nishi S."/>
            <person name="Hori S."/>
            <person name="Arai W."/>
            <person name="Tsubouchi T."/>
            <person name="Morono Y."/>
            <person name="Uchiyama I."/>
            <person name="Ito T."/>
            <person name="Fujiyama A."/>
            <person name="Inagaki F."/>
            <person name="Takami H."/>
        </authorList>
    </citation>
    <scope>NUCLEOTIDE SEQUENCE</scope>
    <source>
        <strain evidence="1">Expedition CK06-06</strain>
    </source>
</reference>
<comment type="caution">
    <text evidence="1">The sequence shown here is derived from an EMBL/GenBank/DDBJ whole genome shotgun (WGS) entry which is preliminary data.</text>
</comment>
<accession>X1FYT6</accession>
<feature type="non-terminal residue" evidence="1">
    <location>
        <position position="68"/>
    </location>
</feature>